<evidence type="ECO:0000313" key="3">
    <source>
        <dbReference type="Proteomes" id="UP000305067"/>
    </source>
</evidence>
<evidence type="ECO:0000256" key="1">
    <source>
        <dbReference type="SAM" id="MobiDB-lite"/>
    </source>
</evidence>
<organism evidence="2 3">
    <name type="scientific">Pterulicium gracile</name>
    <dbReference type="NCBI Taxonomy" id="1884261"/>
    <lineage>
        <taxon>Eukaryota</taxon>
        <taxon>Fungi</taxon>
        <taxon>Dikarya</taxon>
        <taxon>Basidiomycota</taxon>
        <taxon>Agaricomycotina</taxon>
        <taxon>Agaricomycetes</taxon>
        <taxon>Agaricomycetidae</taxon>
        <taxon>Agaricales</taxon>
        <taxon>Pleurotineae</taxon>
        <taxon>Pterulaceae</taxon>
        <taxon>Pterulicium</taxon>
    </lineage>
</organism>
<dbReference type="Proteomes" id="UP000305067">
    <property type="component" value="Unassembled WGS sequence"/>
</dbReference>
<dbReference type="EMBL" id="ML178819">
    <property type="protein sequence ID" value="TFL04110.1"/>
    <property type="molecule type" value="Genomic_DNA"/>
</dbReference>
<accession>A0A5C3QTC6</accession>
<evidence type="ECO:0008006" key="4">
    <source>
        <dbReference type="Google" id="ProtNLM"/>
    </source>
</evidence>
<feature type="compositionally biased region" description="Polar residues" evidence="1">
    <location>
        <begin position="289"/>
        <end position="301"/>
    </location>
</feature>
<sequence>MSSLTALTLSQTITFLTTPLMLSSAYTQQQLQTLKQILTISFSSMRPSTKPTVLSLCPSSLPPRPIYAACIASGIKWVDWIALLGGREFDLIIDSTKGCLSIRLPGSASNIIWSTANERKGAMDKLRRGHSKRLSLSLAEEEIKIIVCAPTPTAEQMERMERMRPASPASSISDSDASEADSELSLFTASDSSASSVDSRCSSPVEIKQTRQVYVAPKRTSSSPIRSAFPKVAQKSSRFQRAPEPVVVVDSSKIAVTPYDGGKVGVLTGGVMLGGGRPATAQAPKPKQRTNTTSTRSWRKL</sequence>
<proteinExistence type="predicted"/>
<protein>
    <recommendedName>
        <fullName evidence="4">Anti-proliferative protein domain-containing protein</fullName>
    </recommendedName>
</protein>
<feature type="compositionally biased region" description="Low complexity" evidence="1">
    <location>
        <begin position="165"/>
        <end position="175"/>
    </location>
</feature>
<feature type="region of interest" description="Disordered" evidence="1">
    <location>
        <begin position="154"/>
        <end position="203"/>
    </location>
</feature>
<feature type="compositionally biased region" description="Low complexity" evidence="1">
    <location>
        <begin position="183"/>
        <end position="203"/>
    </location>
</feature>
<dbReference type="AlphaFoldDB" id="A0A5C3QTC6"/>
<gene>
    <name evidence="2" type="ORF">BDV98DRAFT_654559</name>
</gene>
<dbReference type="OrthoDB" id="19928at2759"/>
<evidence type="ECO:0000313" key="2">
    <source>
        <dbReference type="EMBL" id="TFL04110.1"/>
    </source>
</evidence>
<dbReference type="STRING" id="1884261.A0A5C3QTC6"/>
<reference evidence="2 3" key="1">
    <citation type="journal article" date="2019" name="Nat. Ecol. Evol.">
        <title>Megaphylogeny resolves global patterns of mushroom evolution.</title>
        <authorList>
            <person name="Varga T."/>
            <person name="Krizsan K."/>
            <person name="Foldi C."/>
            <person name="Dima B."/>
            <person name="Sanchez-Garcia M."/>
            <person name="Sanchez-Ramirez S."/>
            <person name="Szollosi G.J."/>
            <person name="Szarkandi J.G."/>
            <person name="Papp V."/>
            <person name="Albert L."/>
            <person name="Andreopoulos W."/>
            <person name="Angelini C."/>
            <person name="Antonin V."/>
            <person name="Barry K.W."/>
            <person name="Bougher N.L."/>
            <person name="Buchanan P."/>
            <person name="Buyck B."/>
            <person name="Bense V."/>
            <person name="Catcheside P."/>
            <person name="Chovatia M."/>
            <person name="Cooper J."/>
            <person name="Damon W."/>
            <person name="Desjardin D."/>
            <person name="Finy P."/>
            <person name="Geml J."/>
            <person name="Haridas S."/>
            <person name="Hughes K."/>
            <person name="Justo A."/>
            <person name="Karasinski D."/>
            <person name="Kautmanova I."/>
            <person name="Kiss B."/>
            <person name="Kocsube S."/>
            <person name="Kotiranta H."/>
            <person name="LaButti K.M."/>
            <person name="Lechner B.E."/>
            <person name="Liimatainen K."/>
            <person name="Lipzen A."/>
            <person name="Lukacs Z."/>
            <person name="Mihaltcheva S."/>
            <person name="Morgado L.N."/>
            <person name="Niskanen T."/>
            <person name="Noordeloos M.E."/>
            <person name="Ohm R.A."/>
            <person name="Ortiz-Santana B."/>
            <person name="Ovrebo C."/>
            <person name="Racz N."/>
            <person name="Riley R."/>
            <person name="Savchenko A."/>
            <person name="Shiryaev A."/>
            <person name="Soop K."/>
            <person name="Spirin V."/>
            <person name="Szebenyi C."/>
            <person name="Tomsovsky M."/>
            <person name="Tulloss R.E."/>
            <person name="Uehling J."/>
            <person name="Grigoriev I.V."/>
            <person name="Vagvolgyi C."/>
            <person name="Papp T."/>
            <person name="Martin F.M."/>
            <person name="Miettinen O."/>
            <person name="Hibbett D.S."/>
            <person name="Nagy L.G."/>
        </authorList>
    </citation>
    <scope>NUCLEOTIDE SEQUENCE [LARGE SCALE GENOMIC DNA]</scope>
    <source>
        <strain evidence="2 3">CBS 309.79</strain>
    </source>
</reference>
<name>A0A5C3QTC6_9AGAR</name>
<keyword evidence="3" id="KW-1185">Reference proteome</keyword>
<feature type="region of interest" description="Disordered" evidence="1">
    <location>
        <begin position="275"/>
        <end position="301"/>
    </location>
</feature>